<dbReference type="SMART" id="SM00184">
    <property type="entry name" value="RING"/>
    <property type="match status" value="1"/>
</dbReference>
<sequence>MDSGLGLFKSVGLGSTMKSSSVGPLFRRELLTTHSGSRRPRWTCCQCSRTRLVAQGDSGGGDLEAGNGEPCSMCLEELHTGEMVREMPSCKHLFHVVCIDMWLHSHRTCPMCRCDLSPPRDVAVEETTAAETSPPADDALPPV</sequence>
<evidence type="ECO:0000256" key="7">
    <source>
        <dbReference type="PROSITE-ProRule" id="PRU00175"/>
    </source>
</evidence>
<dbReference type="EnsemblPlants" id="ONIVA02G11740.1">
    <property type="protein sequence ID" value="ONIVA02G11740.1"/>
    <property type="gene ID" value="ONIVA02G11740"/>
</dbReference>
<dbReference type="eggNOG" id="KOG0800">
    <property type="taxonomic scope" value="Eukaryota"/>
</dbReference>
<keyword evidence="4 7" id="KW-0863">Zinc-finger</keyword>
<dbReference type="HOGENOM" id="CLU_1809297_0_0_1"/>
<dbReference type="STRING" id="4536.A0A0E0G4A9"/>
<evidence type="ECO:0000256" key="6">
    <source>
        <dbReference type="ARBA" id="ARBA00024209"/>
    </source>
</evidence>
<evidence type="ECO:0000256" key="2">
    <source>
        <dbReference type="ARBA" id="ARBA00012483"/>
    </source>
</evidence>
<accession>A0A0E0G4A9</accession>
<organism evidence="9">
    <name type="scientific">Oryza nivara</name>
    <name type="common">Indian wild rice</name>
    <name type="synonym">Oryza sativa f. spontanea</name>
    <dbReference type="NCBI Taxonomy" id="4536"/>
    <lineage>
        <taxon>Eukaryota</taxon>
        <taxon>Viridiplantae</taxon>
        <taxon>Streptophyta</taxon>
        <taxon>Embryophyta</taxon>
        <taxon>Tracheophyta</taxon>
        <taxon>Spermatophyta</taxon>
        <taxon>Magnoliopsida</taxon>
        <taxon>Liliopsida</taxon>
        <taxon>Poales</taxon>
        <taxon>Poaceae</taxon>
        <taxon>BOP clade</taxon>
        <taxon>Oryzoideae</taxon>
        <taxon>Oryzeae</taxon>
        <taxon>Oryzinae</taxon>
        <taxon>Oryza</taxon>
    </lineage>
</organism>
<evidence type="ECO:0000313" key="10">
    <source>
        <dbReference type="Proteomes" id="UP000006591"/>
    </source>
</evidence>
<dbReference type="InterPro" id="IPR053238">
    <property type="entry name" value="RING-H2_zinc_finger"/>
</dbReference>
<reference evidence="9" key="2">
    <citation type="submission" date="2018-04" db="EMBL/GenBank/DDBJ databases">
        <title>OnivRS2 (Oryza nivara Reference Sequence Version 2).</title>
        <authorList>
            <person name="Zhang J."/>
            <person name="Kudrna D."/>
            <person name="Lee S."/>
            <person name="Talag J."/>
            <person name="Rajasekar S."/>
            <person name="Welchert J."/>
            <person name="Hsing Y.-I."/>
            <person name="Wing R.A."/>
        </authorList>
    </citation>
    <scope>NUCLEOTIDE SEQUENCE [LARGE SCALE GENOMIC DNA]</scope>
    <source>
        <strain evidence="9">SL10</strain>
    </source>
</reference>
<dbReference type="OMA" id="VYEQADT"/>
<name>A0A0E0G4A9_ORYNI</name>
<dbReference type="PANTHER" id="PTHR14155">
    <property type="entry name" value="RING FINGER DOMAIN-CONTAINING"/>
    <property type="match status" value="1"/>
</dbReference>
<evidence type="ECO:0000313" key="9">
    <source>
        <dbReference type="EnsemblPlants" id="ONIVA02G11740.1"/>
    </source>
</evidence>
<keyword evidence="5" id="KW-0862">Zinc</keyword>
<dbReference type="PROSITE" id="PS50089">
    <property type="entry name" value="ZF_RING_2"/>
    <property type="match status" value="1"/>
</dbReference>
<evidence type="ECO:0000259" key="8">
    <source>
        <dbReference type="PROSITE" id="PS50089"/>
    </source>
</evidence>
<evidence type="ECO:0000256" key="1">
    <source>
        <dbReference type="ARBA" id="ARBA00000900"/>
    </source>
</evidence>
<dbReference type="SUPFAM" id="SSF57850">
    <property type="entry name" value="RING/U-box"/>
    <property type="match status" value="1"/>
</dbReference>
<comment type="catalytic activity">
    <reaction evidence="1">
        <text>S-ubiquitinyl-[E2 ubiquitin-conjugating enzyme]-L-cysteine + [acceptor protein]-L-lysine = [E2 ubiquitin-conjugating enzyme]-L-cysteine + N(6)-ubiquitinyl-[acceptor protein]-L-lysine.</text>
        <dbReference type="EC" id="2.3.2.27"/>
    </reaction>
</comment>
<dbReference type="PANTHER" id="PTHR14155:SF629">
    <property type="entry name" value="RING-TYPE DOMAIN-CONTAINING PROTEIN"/>
    <property type="match status" value="1"/>
</dbReference>
<dbReference type="InterPro" id="IPR013083">
    <property type="entry name" value="Znf_RING/FYVE/PHD"/>
</dbReference>
<dbReference type="InterPro" id="IPR001841">
    <property type="entry name" value="Znf_RING"/>
</dbReference>
<keyword evidence="10" id="KW-1185">Reference proteome</keyword>
<evidence type="ECO:0000256" key="3">
    <source>
        <dbReference type="ARBA" id="ARBA00022723"/>
    </source>
</evidence>
<proteinExistence type="inferred from homology"/>
<feature type="domain" description="RING-type" evidence="8">
    <location>
        <begin position="71"/>
        <end position="113"/>
    </location>
</feature>
<dbReference type="Gene3D" id="3.30.40.10">
    <property type="entry name" value="Zinc/RING finger domain, C3HC4 (zinc finger)"/>
    <property type="match status" value="1"/>
</dbReference>
<dbReference type="Gramene" id="ONIVA02G11740.1">
    <property type="protein sequence ID" value="ONIVA02G11740.1"/>
    <property type="gene ID" value="ONIVA02G11740"/>
</dbReference>
<comment type="similarity">
    <text evidence="6">Belongs to the RING-type zinc finger family. ATL subfamily.</text>
</comment>
<dbReference type="Pfam" id="PF13639">
    <property type="entry name" value="zf-RING_2"/>
    <property type="match status" value="1"/>
</dbReference>
<dbReference type="GO" id="GO:0061630">
    <property type="term" value="F:ubiquitin protein ligase activity"/>
    <property type="evidence" value="ECO:0007669"/>
    <property type="project" value="UniProtKB-EC"/>
</dbReference>
<protein>
    <recommendedName>
        <fullName evidence="2">RING-type E3 ubiquitin transferase</fullName>
        <ecNumber evidence="2">2.3.2.27</ecNumber>
    </recommendedName>
</protein>
<dbReference type="EC" id="2.3.2.27" evidence="2"/>
<reference evidence="9" key="1">
    <citation type="submission" date="2015-04" db="UniProtKB">
        <authorList>
            <consortium name="EnsemblPlants"/>
        </authorList>
    </citation>
    <scope>IDENTIFICATION</scope>
    <source>
        <strain evidence="9">SL10</strain>
    </source>
</reference>
<evidence type="ECO:0000256" key="5">
    <source>
        <dbReference type="ARBA" id="ARBA00022833"/>
    </source>
</evidence>
<keyword evidence="3" id="KW-0479">Metal-binding</keyword>
<dbReference type="AlphaFoldDB" id="A0A0E0G4A9"/>
<dbReference type="Proteomes" id="UP000006591">
    <property type="component" value="Chromosome 2"/>
</dbReference>
<dbReference type="GO" id="GO:0008270">
    <property type="term" value="F:zinc ion binding"/>
    <property type="evidence" value="ECO:0007669"/>
    <property type="project" value="UniProtKB-KW"/>
</dbReference>
<evidence type="ECO:0000256" key="4">
    <source>
        <dbReference type="ARBA" id="ARBA00022771"/>
    </source>
</evidence>